<proteinExistence type="predicted"/>
<feature type="compositionally biased region" description="Polar residues" evidence="1">
    <location>
        <begin position="208"/>
        <end position="219"/>
    </location>
</feature>
<organism evidence="3 4">
    <name type="scientific">Bemisia tabaci</name>
    <name type="common">Sweetpotato whitefly</name>
    <name type="synonym">Aleurodes tabaci</name>
    <dbReference type="NCBI Taxonomy" id="7038"/>
    <lineage>
        <taxon>Eukaryota</taxon>
        <taxon>Metazoa</taxon>
        <taxon>Ecdysozoa</taxon>
        <taxon>Arthropoda</taxon>
        <taxon>Hexapoda</taxon>
        <taxon>Insecta</taxon>
        <taxon>Pterygota</taxon>
        <taxon>Neoptera</taxon>
        <taxon>Paraneoptera</taxon>
        <taxon>Hemiptera</taxon>
        <taxon>Sternorrhyncha</taxon>
        <taxon>Aleyrodoidea</taxon>
        <taxon>Aleyrodidae</taxon>
        <taxon>Aleyrodinae</taxon>
        <taxon>Bemisia</taxon>
    </lineage>
</organism>
<evidence type="ECO:0000313" key="4">
    <source>
        <dbReference type="Proteomes" id="UP001152759"/>
    </source>
</evidence>
<gene>
    <name evidence="3" type="ORF">BEMITA_LOCUS12583</name>
</gene>
<name>A0A9P0F8W4_BEMTA</name>
<protein>
    <submittedName>
        <fullName evidence="3">Uncharacterized protein</fullName>
    </submittedName>
</protein>
<feature type="chain" id="PRO_5040183649" evidence="2">
    <location>
        <begin position="29"/>
        <end position="251"/>
    </location>
</feature>
<sequence>MIKISGTYSLMVLSKCLLMVFEVGCVGTKTNNVTRKPTIDELPLRHQLLRSIMKHDGCRLYYPWSNYSNPSFELNNATCHHGCKIVGDLYEEHHQNRPRLVRYGSCKAGLKLIYLQCKCLLTHHYVRAFRWRTLQYTARNYLQDIVDFSISDTWRTTPSTPEPTVGEADEKAFFDSFTNGPREWMKERARRASTTEGESTTTGENVDYSVTSTMPDETVSPTDQLVMTRMTPTIRQEKQEPNKPEPKTIYF</sequence>
<feature type="region of interest" description="Disordered" evidence="1">
    <location>
        <begin position="188"/>
        <end position="219"/>
    </location>
</feature>
<accession>A0A9P0F8W4</accession>
<evidence type="ECO:0000313" key="3">
    <source>
        <dbReference type="EMBL" id="CAH0394262.1"/>
    </source>
</evidence>
<keyword evidence="2" id="KW-0732">Signal</keyword>
<evidence type="ECO:0000256" key="1">
    <source>
        <dbReference type="SAM" id="MobiDB-lite"/>
    </source>
</evidence>
<dbReference type="EMBL" id="OU963869">
    <property type="protein sequence ID" value="CAH0394262.1"/>
    <property type="molecule type" value="Genomic_DNA"/>
</dbReference>
<reference evidence="3" key="1">
    <citation type="submission" date="2021-12" db="EMBL/GenBank/DDBJ databases">
        <authorList>
            <person name="King R."/>
        </authorList>
    </citation>
    <scope>NUCLEOTIDE SEQUENCE</scope>
</reference>
<dbReference type="AlphaFoldDB" id="A0A9P0F8W4"/>
<evidence type="ECO:0000256" key="2">
    <source>
        <dbReference type="SAM" id="SignalP"/>
    </source>
</evidence>
<feature type="compositionally biased region" description="Low complexity" evidence="1">
    <location>
        <begin position="194"/>
        <end position="204"/>
    </location>
</feature>
<keyword evidence="4" id="KW-1185">Reference proteome</keyword>
<dbReference type="Proteomes" id="UP001152759">
    <property type="component" value="Chromosome 8"/>
</dbReference>
<feature type="signal peptide" evidence="2">
    <location>
        <begin position="1"/>
        <end position="28"/>
    </location>
</feature>
<dbReference type="KEGG" id="btab:109035078"/>